<protein>
    <recommendedName>
        <fullName evidence="5">MORN repeat protein</fullName>
    </recommendedName>
</protein>
<accession>A0A125MN30</accession>
<dbReference type="Proteomes" id="UP000023435">
    <property type="component" value="Unassembled WGS sequence"/>
</dbReference>
<organism evidence="3 4">
    <name type="scientific">Lysobacter capsici AZ78</name>
    <dbReference type="NCBI Taxonomy" id="1444315"/>
    <lineage>
        <taxon>Bacteria</taxon>
        <taxon>Pseudomonadati</taxon>
        <taxon>Pseudomonadota</taxon>
        <taxon>Gammaproteobacteria</taxon>
        <taxon>Lysobacterales</taxon>
        <taxon>Lysobacteraceae</taxon>
        <taxon>Lysobacter</taxon>
    </lineage>
</organism>
<dbReference type="RefSeq" id="WP_036113335.1">
    <property type="nucleotide sequence ID" value="NZ_JAJA02000001.1"/>
</dbReference>
<feature type="region of interest" description="Disordered" evidence="1">
    <location>
        <begin position="173"/>
        <end position="207"/>
    </location>
</feature>
<dbReference type="AlphaFoldDB" id="A0A125MN30"/>
<dbReference type="EMBL" id="JAJA02000001">
    <property type="protein sequence ID" value="KWS05272.1"/>
    <property type="molecule type" value="Genomic_DNA"/>
</dbReference>
<feature type="chain" id="PRO_5007178080" description="MORN repeat protein" evidence="2">
    <location>
        <begin position="25"/>
        <end position="207"/>
    </location>
</feature>
<name>A0A125MN30_9GAMM</name>
<comment type="caution">
    <text evidence="3">The sequence shown here is derived from an EMBL/GenBank/DDBJ whole genome shotgun (WGS) entry which is preliminary data.</text>
</comment>
<keyword evidence="4" id="KW-1185">Reference proteome</keyword>
<evidence type="ECO:0000313" key="4">
    <source>
        <dbReference type="Proteomes" id="UP000023435"/>
    </source>
</evidence>
<evidence type="ECO:0000256" key="1">
    <source>
        <dbReference type="SAM" id="MobiDB-lite"/>
    </source>
</evidence>
<gene>
    <name evidence="3" type="ORF">AZ78_2823</name>
</gene>
<dbReference type="OrthoDB" id="7159040at2"/>
<proteinExistence type="predicted"/>
<dbReference type="SUPFAM" id="SSF82185">
    <property type="entry name" value="Histone H3 K4-specific methyltransferase SET7/9 N-terminal domain"/>
    <property type="match status" value="1"/>
</dbReference>
<keyword evidence="2" id="KW-0732">Signal</keyword>
<evidence type="ECO:0008006" key="5">
    <source>
        <dbReference type="Google" id="ProtNLM"/>
    </source>
</evidence>
<sequence>MRIDAPKCLLSAGLATMLASAAIAAAELPQTPAERAKLYAEAVAQAQQRYAESVRAQPLLKPQPRPCDLSLVATMPSQDTQWSWSGACKNGAAQGAGIADVYFDGKHKWRYVGAMSAGERSGAGEMLSASGYRVKGEYANDELNGQAYVVDVDWQTVGTITYVDGTREGPAWYASGDGSGSQGRYRDGTQVDGVRYSSEGEVETIGK</sequence>
<evidence type="ECO:0000313" key="3">
    <source>
        <dbReference type="EMBL" id="KWS05272.1"/>
    </source>
</evidence>
<reference evidence="3 4" key="1">
    <citation type="journal article" date="2014" name="Genome Announc.">
        <title>Draft Genome Sequence of Lysobacter capsici AZ78, a Bacterium Antagonistic to Plant-Pathogenic Oomycetes.</title>
        <authorList>
            <person name="Puopolo G."/>
            <person name="Sonego P."/>
            <person name="Engelen K."/>
            <person name="Pertot I."/>
        </authorList>
    </citation>
    <scope>NUCLEOTIDE SEQUENCE [LARGE SCALE GENOMIC DNA]</scope>
    <source>
        <strain evidence="3 4">AZ78</strain>
    </source>
</reference>
<feature type="signal peptide" evidence="2">
    <location>
        <begin position="1"/>
        <end position="24"/>
    </location>
</feature>
<evidence type="ECO:0000256" key="2">
    <source>
        <dbReference type="SAM" id="SignalP"/>
    </source>
</evidence>